<evidence type="ECO:0000313" key="6">
    <source>
        <dbReference type="Proteomes" id="UP001489004"/>
    </source>
</evidence>
<protein>
    <recommendedName>
        <fullName evidence="4">EF-hand domain-containing protein</fullName>
    </recommendedName>
</protein>
<dbReference type="Gene3D" id="1.10.238.10">
    <property type="entry name" value="EF-hand"/>
    <property type="match status" value="3"/>
</dbReference>
<dbReference type="Proteomes" id="UP001489004">
    <property type="component" value="Unassembled WGS sequence"/>
</dbReference>
<dbReference type="CDD" id="cd00051">
    <property type="entry name" value="EFh"/>
    <property type="match status" value="1"/>
</dbReference>
<dbReference type="PANTHER" id="PTHR23050">
    <property type="entry name" value="CALCIUM BINDING PROTEIN"/>
    <property type="match status" value="1"/>
</dbReference>
<feature type="domain" description="EF-hand" evidence="4">
    <location>
        <begin position="277"/>
        <end position="312"/>
    </location>
</feature>
<dbReference type="EMBL" id="JALJOR010000008">
    <property type="protein sequence ID" value="KAK9812910.1"/>
    <property type="molecule type" value="Genomic_DNA"/>
</dbReference>
<comment type="caution">
    <text evidence="5">The sequence shown here is derived from an EMBL/GenBank/DDBJ whole genome shotgun (WGS) entry which is preliminary data.</text>
</comment>
<keyword evidence="6" id="KW-1185">Reference proteome</keyword>
<name>A0AAW1PT57_9CHLO</name>
<dbReference type="GO" id="GO:0005509">
    <property type="term" value="F:calcium ion binding"/>
    <property type="evidence" value="ECO:0007669"/>
    <property type="project" value="InterPro"/>
</dbReference>
<dbReference type="InterPro" id="IPR011992">
    <property type="entry name" value="EF-hand-dom_pair"/>
</dbReference>
<feature type="domain" description="EF-hand" evidence="4">
    <location>
        <begin position="149"/>
        <end position="184"/>
    </location>
</feature>
<dbReference type="AlphaFoldDB" id="A0AAW1PT57"/>
<sequence length="367" mass="40195">MEKTSRLLGVGALGVGSATVSKDQAIKIFGKVDRKGYGFLPRKELAIYLQESLANEAPGYADNLITGLNLKADGTISQSEFAKLYVRYFRQNSEAASVAKHASTAASRAAAVSARCRSTKQQYICIRGSSGLNSLSGSKAFRLTIVRQKSAKRLQECFNAIDTDLNGRVSCSEFKMFLRKTSPNLEKMAQGIFTTMDKAGTGQLTFKDLLHALYPGATKEELRTLLHMARGKNAQARFVFSPQKISELKAMFLAYDDDTSGEINQAEFVVGLQNSGYTEEEAEDMFAVVDTDHSGTIKFEEFLAWYRKELESVAMAAHHDTLDDSSDDSGSDSDDDEFDVRNDPLSPQASGLALGDLTPRLLANELL</sequence>
<proteinExistence type="predicted"/>
<dbReference type="SMART" id="SM00054">
    <property type="entry name" value="EFh"/>
    <property type="match status" value="4"/>
</dbReference>
<accession>A0AAW1PT57</accession>
<evidence type="ECO:0000313" key="5">
    <source>
        <dbReference type="EMBL" id="KAK9812910.1"/>
    </source>
</evidence>
<keyword evidence="2" id="KW-0106">Calcium</keyword>
<dbReference type="PROSITE" id="PS50222">
    <property type="entry name" value="EF_HAND_2"/>
    <property type="match status" value="2"/>
</dbReference>
<organism evidence="5 6">
    <name type="scientific">[Myrmecia] bisecta</name>
    <dbReference type="NCBI Taxonomy" id="41462"/>
    <lineage>
        <taxon>Eukaryota</taxon>
        <taxon>Viridiplantae</taxon>
        <taxon>Chlorophyta</taxon>
        <taxon>core chlorophytes</taxon>
        <taxon>Trebouxiophyceae</taxon>
        <taxon>Trebouxiales</taxon>
        <taxon>Trebouxiaceae</taxon>
        <taxon>Myrmecia</taxon>
    </lineage>
</organism>
<feature type="compositionally biased region" description="Acidic residues" evidence="3">
    <location>
        <begin position="323"/>
        <end position="338"/>
    </location>
</feature>
<dbReference type="SUPFAM" id="SSF47473">
    <property type="entry name" value="EF-hand"/>
    <property type="match status" value="2"/>
</dbReference>
<dbReference type="InterPro" id="IPR002048">
    <property type="entry name" value="EF_hand_dom"/>
</dbReference>
<keyword evidence="1" id="KW-0677">Repeat</keyword>
<evidence type="ECO:0000256" key="2">
    <source>
        <dbReference type="ARBA" id="ARBA00022837"/>
    </source>
</evidence>
<reference evidence="5 6" key="1">
    <citation type="journal article" date="2024" name="Nat. Commun.">
        <title>Phylogenomics reveals the evolutionary origins of lichenization in chlorophyte algae.</title>
        <authorList>
            <person name="Puginier C."/>
            <person name="Libourel C."/>
            <person name="Otte J."/>
            <person name="Skaloud P."/>
            <person name="Haon M."/>
            <person name="Grisel S."/>
            <person name="Petersen M."/>
            <person name="Berrin J.G."/>
            <person name="Delaux P.M."/>
            <person name="Dal Grande F."/>
            <person name="Keller J."/>
        </authorList>
    </citation>
    <scope>NUCLEOTIDE SEQUENCE [LARGE SCALE GENOMIC DNA]</scope>
    <source>
        <strain evidence="5 6">SAG 2043</strain>
    </source>
</reference>
<evidence type="ECO:0000256" key="1">
    <source>
        <dbReference type="ARBA" id="ARBA00022737"/>
    </source>
</evidence>
<dbReference type="InterPro" id="IPR050145">
    <property type="entry name" value="Centrin_CML-like"/>
</dbReference>
<evidence type="ECO:0000259" key="4">
    <source>
        <dbReference type="PROSITE" id="PS50222"/>
    </source>
</evidence>
<gene>
    <name evidence="5" type="ORF">WJX72_005633</name>
</gene>
<evidence type="ECO:0000256" key="3">
    <source>
        <dbReference type="SAM" id="MobiDB-lite"/>
    </source>
</evidence>
<dbReference type="Pfam" id="PF13499">
    <property type="entry name" value="EF-hand_7"/>
    <property type="match status" value="2"/>
</dbReference>
<feature type="region of interest" description="Disordered" evidence="3">
    <location>
        <begin position="320"/>
        <end position="354"/>
    </location>
</feature>